<dbReference type="EMBL" id="JBAMZK010000030">
    <property type="protein sequence ID" value="KAL0500605.1"/>
    <property type="molecule type" value="Genomic_DNA"/>
</dbReference>
<name>A0AAW3A7Q9_9TRYP</name>
<gene>
    <name evidence="2" type="ORF">Q4I31_005485</name>
</gene>
<evidence type="ECO:0000256" key="1">
    <source>
        <dbReference type="SAM" id="Coils"/>
    </source>
</evidence>
<protein>
    <submittedName>
        <fullName evidence="2">Uncharacterized protein</fullName>
    </submittedName>
</protein>
<sequence length="74" mass="8027">MPTPPNHHPASPPASFAANHAEASVLRQLESHMMGHESLMRAKGRSVAQLERRVRELEDALTAATVASESTEVQ</sequence>
<comment type="caution">
    <text evidence="2">The sequence shown here is derived from an EMBL/GenBank/DDBJ whole genome shotgun (WGS) entry which is preliminary data.</text>
</comment>
<reference evidence="2 3" key="1">
    <citation type="submission" date="2024-02" db="EMBL/GenBank/DDBJ databases">
        <title>FIRST GENOME SEQUENCES OF Leishmania (Viannia) shawi, Leishmania (Viannia) lindenbergi AND Leishmania (Viannia) utingensis.</title>
        <authorList>
            <person name="Resadore F."/>
            <person name="Custodio M.G.F."/>
            <person name="Boite M.C."/>
            <person name="Cupolillo E."/>
            <person name="Ferreira G.E.M."/>
        </authorList>
    </citation>
    <scope>NUCLEOTIDE SEQUENCE [LARGE SCALE GENOMIC DNA]</scope>
    <source>
        <strain evidence="2 3">MHOM/BR/1966/M15733</strain>
    </source>
</reference>
<evidence type="ECO:0000313" key="2">
    <source>
        <dbReference type="EMBL" id="KAL0500605.1"/>
    </source>
</evidence>
<keyword evidence="3" id="KW-1185">Reference proteome</keyword>
<dbReference type="AlphaFoldDB" id="A0AAW3A7Q9"/>
<organism evidence="2 3">
    <name type="scientific">Leishmania lindenbergi</name>
    <dbReference type="NCBI Taxonomy" id="651832"/>
    <lineage>
        <taxon>Eukaryota</taxon>
        <taxon>Discoba</taxon>
        <taxon>Euglenozoa</taxon>
        <taxon>Kinetoplastea</taxon>
        <taxon>Metakinetoplastina</taxon>
        <taxon>Trypanosomatida</taxon>
        <taxon>Trypanosomatidae</taxon>
        <taxon>Leishmaniinae</taxon>
        <taxon>Leishmania</taxon>
    </lineage>
</organism>
<proteinExistence type="predicted"/>
<dbReference type="Proteomes" id="UP001500131">
    <property type="component" value="Unassembled WGS sequence"/>
</dbReference>
<keyword evidence="1" id="KW-0175">Coiled coil</keyword>
<feature type="coiled-coil region" evidence="1">
    <location>
        <begin position="40"/>
        <end position="67"/>
    </location>
</feature>
<evidence type="ECO:0000313" key="3">
    <source>
        <dbReference type="Proteomes" id="UP001500131"/>
    </source>
</evidence>
<accession>A0AAW3A7Q9</accession>